<sequence length="404" mass="45240">MSDYAPFDGLLGQLQRGRGAGARTVADDPAAESLVMDCVRHDWRWEWQVDDRPGYLARLVRDLGLPSGPIGEQLETEPPEAGNDFDVAARILSMLALIGDETARAGIDRYIAQGPHWVDALEIVVDEWPAEQWRRYAETALARLDPPTIDRLFPAGKPWATWETMDPRLAEAFTAWRSRSDRHTGDGLRPGLSTDRLLALLRDPDMPRAAKVAALRRLTELAPPPELLDLAEGLVHVVRELGRSADTDPLSPARPRRTRTGHRSVCPALVGRTGAPARPDRSESPRRPRRRRRHTVLAAEFARLRDQGEWCRYDTLTDGLIRLGVAEAPGSETATWFRRELRCLWQATPHSYERTSYLRALVALDGPTTHPSFWRACGTARSRSDCCRSPRFPTPHRPGIGSDS</sequence>
<dbReference type="OrthoDB" id="3454616at2"/>
<evidence type="ECO:0000313" key="3">
    <source>
        <dbReference type="Proteomes" id="UP000321617"/>
    </source>
</evidence>
<proteinExistence type="predicted"/>
<comment type="caution">
    <text evidence="2">The sequence shown here is derived from an EMBL/GenBank/DDBJ whole genome shotgun (WGS) entry which is preliminary data.</text>
</comment>
<dbReference type="EMBL" id="VLLL01000009">
    <property type="protein sequence ID" value="TWJ07925.1"/>
    <property type="molecule type" value="Genomic_DNA"/>
</dbReference>
<evidence type="ECO:0000313" key="2">
    <source>
        <dbReference type="EMBL" id="TWJ07925.1"/>
    </source>
</evidence>
<keyword evidence="3" id="KW-1185">Reference proteome</keyword>
<accession>A0A562UQM0</accession>
<name>A0A562UQM0_9ACTN</name>
<dbReference type="AlphaFoldDB" id="A0A562UQM0"/>
<dbReference type="Proteomes" id="UP000321617">
    <property type="component" value="Unassembled WGS sequence"/>
</dbReference>
<reference evidence="2 3" key="1">
    <citation type="journal article" date="2013" name="Stand. Genomic Sci.">
        <title>Genomic Encyclopedia of Type Strains, Phase I: The one thousand microbial genomes (KMG-I) project.</title>
        <authorList>
            <person name="Kyrpides N.C."/>
            <person name="Woyke T."/>
            <person name="Eisen J.A."/>
            <person name="Garrity G."/>
            <person name="Lilburn T.G."/>
            <person name="Beck B.J."/>
            <person name="Whitman W.B."/>
            <person name="Hugenholtz P."/>
            <person name="Klenk H.P."/>
        </authorList>
    </citation>
    <scope>NUCLEOTIDE SEQUENCE [LARGE SCALE GENOMIC DNA]</scope>
    <source>
        <strain evidence="2 3">DSM 45044</strain>
    </source>
</reference>
<evidence type="ECO:0000256" key="1">
    <source>
        <dbReference type="SAM" id="MobiDB-lite"/>
    </source>
</evidence>
<gene>
    <name evidence="2" type="ORF">LX16_4708</name>
</gene>
<dbReference type="RefSeq" id="WP_147143290.1">
    <property type="nucleotide sequence ID" value="NZ_BAABIJ010000005.1"/>
</dbReference>
<organism evidence="2 3">
    <name type="scientific">Stackebrandtia albiflava</name>
    <dbReference type="NCBI Taxonomy" id="406432"/>
    <lineage>
        <taxon>Bacteria</taxon>
        <taxon>Bacillati</taxon>
        <taxon>Actinomycetota</taxon>
        <taxon>Actinomycetes</taxon>
        <taxon>Glycomycetales</taxon>
        <taxon>Glycomycetaceae</taxon>
        <taxon>Stackebrandtia</taxon>
    </lineage>
</organism>
<protein>
    <submittedName>
        <fullName evidence="2">Uncharacterized protein</fullName>
    </submittedName>
</protein>
<feature type="region of interest" description="Disordered" evidence="1">
    <location>
        <begin position="245"/>
        <end position="293"/>
    </location>
</feature>